<dbReference type="Proteomes" id="UP001152797">
    <property type="component" value="Unassembled WGS sequence"/>
</dbReference>
<gene>
    <name evidence="2" type="ORF">C1SCF055_LOCUS27125</name>
</gene>
<feature type="compositionally biased region" description="Basic and acidic residues" evidence="1">
    <location>
        <begin position="942"/>
        <end position="959"/>
    </location>
</feature>
<keyword evidence="4" id="KW-1185">Reference proteome</keyword>
<comment type="caution">
    <text evidence="2">The sequence shown here is derived from an EMBL/GenBank/DDBJ whole genome shotgun (WGS) entry which is preliminary data.</text>
</comment>
<feature type="compositionally biased region" description="Low complexity" evidence="1">
    <location>
        <begin position="995"/>
        <end position="1005"/>
    </location>
</feature>
<dbReference type="EMBL" id="CAMXCT020002879">
    <property type="protein sequence ID" value="CAL1154424.1"/>
    <property type="molecule type" value="Genomic_DNA"/>
</dbReference>
<evidence type="ECO:0000256" key="1">
    <source>
        <dbReference type="SAM" id="MobiDB-lite"/>
    </source>
</evidence>
<proteinExistence type="predicted"/>
<dbReference type="EMBL" id="CAMXCT010002879">
    <property type="protein sequence ID" value="CAI4001049.1"/>
    <property type="molecule type" value="Genomic_DNA"/>
</dbReference>
<evidence type="ECO:0000313" key="2">
    <source>
        <dbReference type="EMBL" id="CAI4001049.1"/>
    </source>
</evidence>
<reference evidence="2" key="1">
    <citation type="submission" date="2022-10" db="EMBL/GenBank/DDBJ databases">
        <authorList>
            <person name="Chen Y."/>
            <person name="Dougan E. K."/>
            <person name="Chan C."/>
            <person name="Rhodes N."/>
            <person name="Thang M."/>
        </authorList>
    </citation>
    <scope>NUCLEOTIDE SEQUENCE</scope>
</reference>
<organism evidence="2">
    <name type="scientific">Cladocopium goreaui</name>
    <dbReference type="NCBI Taxonomy" id="2562237"/>
    <lineage>
        <taxon>Eukaryota</taxon>
        <taxon>Sar</taxon>
        <taxon>Alveolata</taxon>
        <taxon>Dinophyceae</taxon>
        <taxon>Suessiales</taxon>
        <taxon>Symbiodiniaceae</taxon>
        <taxon>Cladocopium</taxon>
    </lineage>
</organism>
<feature type="region of interest" description="Disordered" evidence="1">
    <location>
        <begin position="692"/>
        <end position="728"/>
    </location>
</feature>
<dbReference type="EMBL" id="CAMXCT030002879">
    <property type="protein sequence ID" value="CAL4788361.1"/>
    <property type="molecule type" value="Genomic_DNA"/>
</dbReference>
<feature type="region of interest" description="Disordered" evidence="1">
    <location>
        <begin position="942"/>
        <end position="1019"/>
    </location>
</feature>
<name>A0A9P1D0A5_9DINO</name>
<feature type="compositionally biased region" description="Acidic residues" evidence="1">
    <location>
        <begin position="871"/>
        <end position="880"/>
    </location>
</feature>
<evidence type="ECO:0000313" key="3">
    <source>
        <dbReference type="EMBL" id="CAL1154424.1"/>
    </source>
</evidence>
<protein>
    <submittedName>
        <fullName evidence="2">Uncharacterized protein</fullName>
    </submittedName>
</protein>
<accession>A0A9P1D0A5</accession>
<feature type="compositionally biased region" description="Pro residues" evidence="1">
    <location>
        <begin position="982"/>
        <end position="994"/>
    </location>
</feature>
<sequence>FGGAKCICLFHAEKLEILQSLTAQTNYSILLKPSKTYKHCCIGLQSLQIVSFAAMSSMPEDLVDKLNKLVSNEDVPVLKRVQQVFECLQKNGFGHKAMVKPRETLTHPSNRGGSLLNATDVWDKGMRMAGIGIQPSMLQEGGVAFEISTDQTTKQSQLKANEEVVAGSNGALAKVSMEERYLTVATSHTAAFCKAVEQGCKSADGMSVEMKSDDGLHKIITEGWPMFVINEMVERSIPSLPAWLQMAMNSVNMGFKQVNEIEAAALMAEFIKHGKTLNEALAQVEKTDPLCKPQLHAIAYYVSRYGGGKTYGSLQLGLEMMTTIAYMDMKVGYNDEFFKEPGKKEEILKLENLVGAKPFEVALLQHDHLQIGKLHLGLVLKLKYSNMKVGSSKVFELVKCEDDGFTFVHSPFFGPKEELKVAFEELSKWKKHKGGAPTACSKDMLQKLLVHNSVALQDEMAKCTVQKVLLETCQQHTMDNQTLLFTQNPTGAWAAKNLKKGELKLYPAGTVSKLKQSPKGKLTALYNGQHFAIASFARANDFDEEKGVMDPFFWVKSSSDPDEVTMVASTQVIDKVQLPLLTNAKALKAGEQLVVLKPSEENQEAAASGSAPQAKKRQTWDVKWKDDKWVSFPASMIETFEGKSYLRLRPTCYSLVSLLSKGTASKNASFATSPELAKLVAMRNEAAVKKAYGQADAEQEHDAAAESGAGSDEDNAQPASKKRKVPPGDYTVEINVDDTLIEVLLQGKRPARSDLLVCMEPDQLDCVFGKLALDVEKCLNAEKRLYKGFKAFVACKFKAFQASKLIGIWSDHYYTNVLFSGWMWRNGKRKEDTEVALLAKAQDQNVKDTVVVNPELDPSDLERPSSPTECGDNEEGDDAATEAPTMFGNEIVVDPNEMEQNWYASRMQEVEEEWEWVKEEKVQKNVVEEVKKLMKEVKKEMEEEKKEMDEEKKEMDVKKVAPSRKRVTPAALAPSSKVPKLEPLPPPPGPPPSGPSSSSTAASPGAMPPPQVPAAKQGGGWMNKCVALSHLVLKGQVLQAQELVKKFEKSPHFKNCLVQHEGLMKSEGVDPKRDYLKK</sequence>
<feature type="non-terminal residue" evidence="2">
    <location>
        <position position="1"/>
    </location>
</feature>
<dbReference type="AlphaFoldDB" id="A0A9P1D0A5"/>
<feature type="region of interest" description="Disordered" evidence="1">
    <location>
        <begin position="854"/>
        <end position="881"/>
    </location>
</feature>
<reference evidence="3" key="2">
    <citation type="submission" date="2024-04" db="EMBL/GenBank/DDBJ databases">
        <authorList>
            <person name="Chen Y."/>
            <person name="Shah S."/>
            <person name="Dougan E. K."/>
            <person name="Thang M."/>
            <person name="Chan C."/>
        </authorList>
    </citation>
    <scope>NUCLEOTIDE SEQUENCE [LARGE SCALE GENOMIC DNA]</scope>
</reference>
<evidence type="ECO:0000313" key="4">
    <source>
        <dbReference type="Proteomes" id="UP001152797"/>
    </source>
</evidence>